<feature type="transmembrane region" description="Helical" evidence="2">
    <location>
        <begin position="39"/>
        <end position="57"/>
    </location>
</feature>
<organism evidence="3 4">
    <name type="scientific">Macleaya cordata</name>
    <name type="common">Five-seeded plume-poppy</name>
    <name type="synonym">Bocconia cordata</name>
    <dbReference type="NCBI Taxonomy" id="56857"/>
    <lineage>
        <taxon>Eukaryota</taxon>
        <taxon>Viridiplantae</taxon>
        <taxon>Streptophyta</taxon>
        <taxon>Embryophyta</taxon>
        <taxon>Tracheophyta</taxon>
        <taxon>Spermatophyta</taxon>
        <taxon>Magnoliopsida</taxon>
        <taxon>Ranunculales</taxon>
        <taxon>Papaveraceae</taxon>
        <taxon>Papaveroideae</taxon>
        <taxon>Macleaya</taxon>
    </lineage>
</organism>
<dbReference type="Pfam" id="PF22978">
    <property type="entry name" value="HAD_Pex22"/>
    <property type="match status" value="1"/>
</dbReference>
<dbReference type="EMBL" id="MVGT01001732">
    <property type="protein sequence ID" value="OVA11170.1"/>
    <property type="molecule type" value="Genomic_DNA"/>
</dbReference>
<dbReference type="InParanoid" id="A0A200QL32"/>
<proteinExistence type="predicted"/>
<gene>
    <name evidence="3" type="ORF">BVC80_1741g182</name>
</gene>
<dbReference type="OMA" id="IVFTWRV"/>
<reference evidence="3 4" key="1">
    <citation type="journal article" date="2017" name="Mol. Plant">
        <title>The Genome of Medicinal Plant Macleaya cordata Provides New Insights into Benzylisoquinoline Alkaloids Metabolism.</title>
        <authorList>
            <person name="Liu X."/>
            <person name="Liu Y."/>
            <person name="Huang P."/>
            <person name="Ma Y."/>
            <person name="Qing Z."/>
            <person name="Tang Q."/>
            <person name="Cao H."/>
            <person name="Cheng P."/>
            <person name="Zheng Y."/>
            <person name="Yuan Z."/>
            <person name="Zhou Y."/>
            <person name="Liu J."/>
            <person name="Tang Z."/>
            <person name="Zhuo Y."/>
            <person name="Zhang Y."/>
            <person name="Yu L."/>
            <person name="Huang J."/>
            <person name="Yang P."/>
            <person name="Peng Q."/>
            <person name="Zhang J."/>
            <person name="Jiang W."/>
            <person name="Zhang Z."/>
            <person name="Lin K."/>
            <person name="Ro D.K."/>
            <person name="Chen X."/>
            <person name="Xiong X."/>
            <person name="Shang Y."/>
            <person name="Huang S."/>
            <person name="Zeng J."/>
        </authorList>
    </citation>
    <scope>NUCLEOTIDE SEQUENCE [LARGE SCALE GENOMIC DNA]</scope>
    <source>
        <strain evidence="4">cv. BLH2017</strain>
        <tissue evidence="3">Root</tissue>
    </source>
</reference>
<keyword evidence="2" id="KW-1133">Transmembrane helix</keyword>
<evidence type="ECO:0000313" key="3">
    <source>
        <dbReference type="EMBL" id="OVA11170.1"/>
    </source>
</evidence>
<dbReference type="GO" id="GO:0007031">
    <property type="term" value="P:peroxisome organization"/>
    <property type="evidence" value="ECO:0007669"/>
    <property type="project" value="InterPro"/>
</dbReference>
<sequence length="272" mass="30395">MADSSKEESVQLLKKFGAYLTLKMSNLFSISPDNLSSRSLGTVAGLAIALFLTWRLLRTPTGQQRRQPKRQAPTTSSSGVNTHPNTAVVSSSSDDSRAQYVIDEFFQPVKPTLSQIVRQKLSDGRKVTCRLVGVVLEESSPEELQKQATVRSSVLEVLLEITKFCDLYLMERILDDESGERVLLALEEAGVFTSAGLVKDKVLFCSTENGRTSFVRQLEPDWHIDSNPEIISQLSRFIKYQLHISPSRSELTAPNVYSSPNLEQFFGFSDRN</sequence>
<keyword evidence="2" id="KW-0812">Transmembrane</keyword>
<feature type="compositionally biased region" description="Polar residues" evidence="1">
    <location>
        <begin position="72"/>
        <end position="87"/>
    </location>
</feature>
<dbReference type="PANTHER" id="PTHR34126:SF1">
    <property type="entry name" value="PEROXISOME BIOGENESIS PROTEIN 22"/>
    <property type="match status" value="1"/>
</dbReference>
<keyword evidence="2" id="KW-0472">Membrane</keyword>
<dbReference type="OrthoDB" id="77656at2759"/>
<evidence type="ECO:0000256" key="1">
    <source>
        <dbReference type="SAM" id="MobiDB-lite"/>
    </source>
</evidence>
<keyword evidence="4" id="KW-1185">Reference proteome</keyword>
<dbReference type="Proteomes" id="UP000195402">
    <property type="component" value="Unassembled WGS sequence"/>
</dbReference>
<dbReference type="AlphaFoldDB" id="A0A200QL32"/>
<evidence type="ECO:0008006" key="5">
    <source>
        <dbReference type="Google" id="ProtNLM"/>
    </source>
</evidence>
<dbReference type="FunCoup" id="A0A200QL32">
    <property type="interactions" value="2325"/>
</dbReference>
<feature type="region of interest" description="Disordered" evidence="1">
    <location>
        <begin position="61"/>
        <end position="94"/>
    </location>
</feature>
<accession>A0A200QL32</accession>
<evidence type="ECO:0000256" key="2">
    <source>
        <dbReference type="SAM" id="Phobius"/>
    </source>
</evidence>
<comment type="caution">
    <text evidence="3">The sequence shown here is derived from an EMBL/GenBank/DDBJ whole genome shotgun (WGS) entry which is preliminary data.</text>
</comment>
<protein>
    <recommendedName>
        <fullName evidence="5">Peroxisome biogenesis protein 22</fullName>
    </recommendedName>
</protein>
<evidence type="ECO:0000313" key="4">
    <source>
        <dbReference type="Proteomes" id="UP000195402"/>
    </source>
</evidence>
<dbReference type="PANTHER" id="PTHR34126">
    <property type="entry name" value="PEROXISOME BIOGENESIS PROTEIN 22"/>
    <property type="match status" value="1"/>
</dbReference>
<dbReference type="InterPro" id="IPR037485">
    <property type="entry name" value="PEX22"/>
</dbReference>
<name>A0A200QL32_MACCD</name>